<comment type="caution">
    <text evidence="1">The sequence shown here is derived from an EMBL/GenBank/DDBJ whole genome shotgun (WGS) entry which is preliminary data.</text>
</comment>
<organism evidence="1 2">
    <name type="scientific">Nocardia aurea</name>
    <dbReference type="NCBI Taxonomy" id="2144174"/>
    <lineage>
        <taxon>Bacteria</taxon>
        <taxon>Bacillati</taxon>
        <taxon>Actinomycetota</taxon>
        <taxon>Actinomycetes</taxon>
        <taxon>Mycobacteriales</taxon>
        <taxon>Nocardiaceae</taxon>
        <taxon>Nocardia</taxon>
    </lineage>
</organism>
<evidence type="ECO:0000313" key="1">
    <source>
        <dbReference type="EMBL" id="MEV0712158.1"/>
    </source>
</evidence>
<keyword evidence="1" id="KW-0240">DNA-directed RNA polymerase</keyword>
<keyword evidence="1" id="KW-0804">Transcription</keyword>
<name>A0ABV3G3H6_9NOCA</name>
<sequence length="159" mass="17695">MDHPASGDESSSRCDYYRRICDLPAAFDPSRPDRIVMPTTTVWGLIMPTVLGQAVQAEMRKRQAELGPILSHPRSHRWTFLIQPDLPEDDRSFAEMFRSNVSVVRTGGTIALPGPSGRGAEFRAWVEPPRSAFRPSGRVVLDAVRACAPHRERRTVASA</sequence>
<protein>
    <submittedName>
        <fullName evidence="1">DNA-directed RNA polymerase subunit beta</fullName>
    </submittedName>
</protein>
<gene>
    <name evidence="1" type="ORF">AB0I48_31820</name>
</gene>
<evidence type="ECO:0000313" key="2">
    <source>
        <dbReference type="Proteomes" id="UP001551695"/>
    </source>
</evidence>
<keyword evidence="2" id="KW-1185">Reference proteome</keyword>
<dbReference type="RefSeq" id="WP_357789005.1">
    <property type="nucleotide sequence ID" value="NZ_JBFAKC010000019.1"/>
</dbReference>
<dbReference type="Proteomes" id="UP001551695">
    <property type="component" value="Unassembled WGS sequence"/>
</dbReference>
<dbReference type="EMBL" id="JBFAKC010000019">
    <property type="protein sequence ID" value="MEV0712158.1"/>
    <property type="molecule type" value="Genomic_DNA"/>
</dbReference>
<reference evidence="1 2" key="1">
    <citation type="submission" date="2024-06" db="EMBL/GenBank/DDBJ databases">
        <title>The Natural Products Discovery Center: Release of the First 8490 Sequenced Strains for Exploring Actinobacteria Biosynthetic Diversity.</title>
        <authorList>
            <person name="Kalkreuter E."/>
            <person name="Kautsar S.A."/>
            <person name="Yang D."/>
            <person name="Bader C.D."/>
            <person name="Teijaro C.N."/>
            <person name="Fluegel L."/>
            <person name="Davis C.M."/>
            <person name="Simpson J.R."/>
            <person name="Lauterbach L."/>
            <person name="Steele A.D."/>
            <person name="Gui C."/>
            <person name="Meng S."/>
            <person name="Li G."/>
            <person name="Viehrig K."/>
            <person name="Ye F."/>
            <person name="Su P."/>
            <person name="Kiefer A.F."/>
            <person name="Nichols A."/>
            <person name="Cepeda A.J."/>
            <person name="Yan W."/>
            <person name="Fan B."/>
            <person name="Jiang Y."/>
            <person name="Adhikari A."/>
            <person name="Zheng C.-J."/>
            <person name="Schuster L."/>
            <person name="Cowan T.M."/>
            <person name="Smanski M.J."/>
            <person name="Chevrette M.G."/>
            <person name="De Carvalho L.P.S."/>
            <person name="Shen B."/>
        </authorList>
    </citation>
    <scope>NUCLEOTIDE SEQUENCE [LARGE SCALE GENOMIC DNA]</scope>
    <source>
        <strain evidence="1 2">NPDC050403</strain>
    </source>
</reference>
<accession>A0ABV3G3H6</accession>
<dbReference type="GO" id="GO:0000428">
    <property type="term" value="C:DNA-directed RNA polymerase complex"/>
    <property type="evidence" value="ECO:0007669"/>
    <property type="project" value="UniProtKB-KW"/>
</dbReference>
<proteinExistence type="predicted"/>